<reference evidence="2 3" key="1">
    <citation type="submission" date="2016-10" db="EMBL/GenBank/DDBJ databases">
        <authorList>
            <person name="de Groot N.N."/>
        </authorList>
    </citation>
    <scope>NUCLEOTIDE SEQUENCE [LARGE SCALE GENOMIC DNA]</scope>
    <source>
        <strain evidence="2 3">DSM 15019</strain>
    </source>
</reference>
<keyword evidence="1" id="KW-0732">Signal</keyword>
<feature type="signal peptide" evidence="1">
    <location>
        <begin position="1"/>
        <end position="25"/>
    </location>
</feature>
<dbReference type="Proteomes" id="UP000182126">
    <property type="component" value="Chromosome I"/>
</dbReference>
<dbReference type="AlphaFoldDB" id="A0A1H1MRL8"/>
<protein>
    <recommendedName>
        <fullName evidence="4">Peptidase inhibitor family I36</fullName>
    </recommendedName>
</protein>
<proteinExistence type="predicted"/>
<sequence length="158" mass="16436">MTRLRIAVVLGLALVLTGAGGPVVAATAEEPPLDPLMVRILDEVPGGVVIDAGSAVWPKLDMEYTSNMATVRTMARAVGNCATGRICAYRELNRVGAMLSWGSCTTIAIPSSFATKSAANARTSGYMQVRNGSTVLATVSANAWSNISGSATNIRCFL</sequence>
<name>A0A1H1MRL8_9MICO</name>
<evidence type="ECO:0000256" key="1">
    <source>
        <dbReference type="SAM" id="SignalP"/>
    </source>
</evidence>
<accession>A0A1H1MRL8</accession>
<dbReference type="EMBL" id="LT629770">
    <property type="protein sequence ID" value="SDR89358.1"/>
    <property type="molecule type" value="Genomic_DNA"/>
</dbReference>
<dbReference type="GeneID" id="36300000"/>
<evidence type="ECO:0000313" key="3">
    <source>
        <dbReference type="Proteomes" id="UP000182126"/>
    </source>
</evidence>
<dbReference type="RefSeq" id="WP_060922183.1">
    <property type="nucleotide sequence ID" value="NZ_LT629770.1"/>
</dbReference>
<evidence type="ECO:0000313" key="2">
    <source>
        <dbReference type="EMBL" id="SDR89358.1"/>
    </source>
</evidence>
<evidence type="ECO:0008006" key="4">
    <source>
        <dbReference type="Google" id="ProtNLM"/>
    </source>
</evidence>
<feature type="chain" id="PRO_5009254774" description="Peptidase inhibitor family I36" evidence="1">
    <location>
        <begin position="26"/>
        <end position="158"/>
    </location>
</feature>
<gene>
    <name evidence="2" type="ORF">SAMN04489809_0601</name>
</gene>
<organism evidence="2 3">
    <name type="scientific">Microbacterium paraoxydans</name>
    <dbReference type="NCBI Taxonomy" id="199592"/>
    <lineage>
        <taxon>Bacteria</taxon>
        <taxon>Bacillati</taxon>
        <taxon>Actinomycetota</taxon>
        <taxon>Actinomycetes</taxon>
        <taxon>Micrococcales</taxon>
        <taxon>Microbacteriaceae</taxon>
        <taxon>Microbacterium</taxon>
    </lineage>
</organism>